<accession>A0ABQ1CG61</accession>
<name>A0ABQ1CG61_9MYCO</name>
<dbReference type="Proteomes" id="UP000465240">
    <property type="component" value="Unassembled WGS sequence"/>
</dbReference>
<comment type="caution">
    <text evidence="1">The sequence shown here is derived from an EMBL/GenBank/DDBJ whole genome shotgun (WGS) entry which is preliminary data.</text>
</comment>
<evidence type="ECO:0000313" key="2">
    <source>
        <dbReference type="Proteomes" id="UP000465240"/>
    </source>
</evidence>
<sequence length="83" mass="9216">MGYGDVVTELAFVETDSRSRAVLPGRPNQRFLVRENPDGSILLQPAQVVTNAQHEFDTDPELRGLLARATASPTVRRARARRT</sequence>
<organism evidence="1 2">
    <name type="scientific">Mycobacterium paragordonae</name>
    <dbReference type="NCBI Taxonomy" id="1389713"/>
    <lineage>
        <taxon>Bacteria</taxon>
        <taxon>Bacillati</taxon>
        <taxon>Actinomycetota</taxon>
        <taxon>Actinomycetes</taxon>
        <taxon>Mycobacteriales</taxon>
        <taxon>Mycobacteriaceae</taxon>
        <taxon>Mycobacterium</taxon>
    </lineage>
</organism>
<keyword evidence="2" id="KW-1185">Reference proteome</keyword>
<gene>
    <name evidence="1" type="ORF">MPRG_64910</name>
</gene>
<dbReference type="EMBL" id="BLKX01000003">
    <property type="protein sequence ID" value="GFG83215.1"/>
    <property type="molecule type" value="Genomic_DNA"/>
</dbReference>
<reference evidence="1 2" key="1">
    <citation type="journal article" date="2019" name="Emerg. Microbes Infect.">
        <title>Comprehensive subspecies identification of 175 nontuberculous mycobacteria species based on 7547 genomic profiles.</title>
        <authorList>
            <person name="Matsumoto Y."/>
            <person name="Kinjo T."/>
            <person name="Motooka D."/>
            <person name="Nabeya D."/>
            <person name="Jung N."/>
            <person name="Uechi K."/>
            <person name="Horii T."/>
            <person name="Iida T."/>
            <person name="Fujita J."/>
            <person name="Nakamura S."/>
        </authorList>
    </citation>
    <scope>NUCLEOTIDE SEQUENCE [LARGE SCALE GENOMIC DNA]</scope>
    <source>
        <strain evidence="1 2">JCM 18565</strain>
    </source>
</reference>
<proteinExistence type="predicted"/>
<evidence type="ECO:0000313" key="1">
    <source>
        <dbReference type="EMBL" id="GFG83215.1"/>
    </source>
</evidence>
<dbReference type="RefSeq" id="WP_242460736.1">
    <property type="nucleotide sequence ID" value="NZ_BLKX01000003.1"/>
</dbReference>
<protein>
    <submittedName>
        <fullName evidence="1">Uncharacterized protein</fullName>
    </submittedName>
</protein>